<dbReference type="NCBIfam" id="TIGR00688">
    <property type="entry name" value="rarD"/>
    <property type="match status" value="1"/>
</dbReference>
<feature type="transmembrane region" description="Helical" evidence="8">
    <location>
        <begin position="211"/>
        <end position="233"/>
    </location>
</feature>
<dbReference type="InterPro" id="IPR037185">
    <property type="entry name" value="EmrE-like"/>
</dbReference>
<dbReference type="PANTHER" id="PTHR22911:SF137">
    <property type="entry name" value="SOLUTE CARRIER FAMILY 35 MEMBER G2-RELATED"/>
    <property type="match status" value="1"/>
</dbReference>
<dbReference type="InterPro" id="IPR000620">
    <property type="entry name" value="EamA_dom"/>
</dbReference>
<keyword evidence="6 8" id="KW-1133">Transmembrane helix</keyword>
<dbReference type="Pfam" id="PF00892">
    <property type="entry name" value="EamA"/>
    <property type="match status" value="2"/>
</dbReference>
<sequence length="301" mass="33852">MDSRQTKLGILYTFSAYLLWGFLTMYWKQLEYVPAGQILAYRIVWSCAFMLLLVISLGKWRPFIRECHAIIKDRKKLFGITAASIVISLNWFLFIWAVVSGHVLQASLGYYINPLISILLGIIILKESVSKGQVISFILAAAGVLYLTFSYGVFPWVSLLLATSFALYGLLKKTVDIGALYGLTIETMIVAPVALIYLWVIPVNSFTIQPFITATNLYLIGAGIATAVPLLLFSSGAKQIPLAMVGFLQYITPTMMLILGVFLYNETFTTAHLITFILIWTALFIYMFSVYKRPKRQTKSE</sequence>
<gene>
    <name evidence="10" type="primary">rarD</name>
    <name evidence="10" type="ORF">ACFOUV_06525</name>
</gene>
<evidence type="ECO:0000256" key="3">
    <source>
        <dbReference type="ARBA" id="ARBA00022448"/>
    </source>
</evidence>
<feature type="transmembrane region" description="Helical" evidence="8">
    <location>
        <begin position="240"/>
        <end position="264"/>
    </location>
</feature>
<feature type="domain" description="EamA" evidence="9">
    <location>
        <begin position="159"/>
        <end position="286"/>
    </location>
</feature>
<keyword evidence="4" id="KW-1003">Cell membrane</keyword>
<feature type="transmembrane region" description="Helical" evidence="8">
    <location>
        <begin position="39"/>
        <end position="57"/>
    </location>
</feature>
<comment type="caution">
    <text evidence="10">The sequence shown here is derived from an EMBL/GenBank/DDBJ whole genome shotgun (WGS) entry which is preliminary data.</text>
</comment>
<evidence type="ECO:0000256" key="6">
    <source>
        <dbReference type="ARBA" id="ARBA00022989"/>
    </source>
</evidence>
<evidence type="ECO:0000256" key="4">
    <source>
        <dbReference type="ARBA" id="ARBA00022475"/>
    </source>
</evidence>
<feature type="transmembrane region" description="Helical" evidence="8">
    <location>
        <begin position="9"/>
        <end position="27"/>
    </location>
</feature>
<feature type="transmembrane region" description="Helical" evidence="8">
    <location>
        <begin position="132"/>
        <end position="149"/>
    </location>
</feature>
<evidence type="ECO:0000256" key="1">
    <source>
        <dbReference type="ARBA" id="ARBA00004651"/>
    </source>
</evidence>
<evidence type="ECO:0000259" key="9">
    <source>
        <dbReference type="Pfam" id="PF00892"/>
    </source>
</evidence>
<keyword evidence="7 8" id="KW-0472">Membrane</keyword>
<dbReference type="PANTHER" id="PTHR22911">
    <property type="entry name" value="ACYL-MALONYL CONDENSING ENZYME-RELATED"/>
    <property type="match status" value="1"/>
</dbReference>
<keyword evidence="11" id="KW-1185">Reference proteome</keyword>
<comment type="subcellular location">
    <subcellularLocation>
        <location evidence="1">Cell membrane</location>
        <topology evidence="1">Multi-pass membrane protein</topology>
    </subcellularLocation>
</comment>
<proteinExistence type="inferred from homology"/>
<feature type="transmembrane region" description="Helical" evidence="8">
    <location>
        <begin position="108"/>
        <end position="125"/>
    </location>
</feature>
<evidence type="ECO:0000313" key="11">
    <source>
        <dbReference type="Proteomes" id="UP001595772"/>
    </source>
</evidence>
<keyword evidence="5 8" id="KW-0812">Transmembrane</keyword>
<feature type="transmembrane region" description="Helical" evidence="8">
    <location>
        <begin position="178"/>
        <end position="199"/>
    </location>
</feature>
<feature type="transmembrane region" description="Helical" evidence="8">
    <location>
        <begin position="155"/>
        <end position="171"/>
    </location>
</feature>
<name>A0ABV8GUA5_9BACI</name>
<keyword evidence="3" id="KW-0813">Transport</keyword>
<evidence type="ECO:0000256" key="7">
    <source>
        <dbReference type="ARBA" id="ARBA00023136"/>
    </source>
</evidence>
<feature type="domain" description="EamA" evidence="9">
    <location>
        <begin position="8"/>
        <end position="148"/>
    </location>
</feature>
<evidence type="ECO:0000256" key="8">
    <source>
        <dbReference type="SAM" id="Phobius"/>
    </source>
</evidence>
<dbReference type="EMBL" id="JBHSAO010000003">
    <property type="protein sequence ID" value="MFC4023480.1"/>
    <property type="molecule type" value="Genomic_DNA"/>
</dbReference>
<dbReference type="RefSeq" id="WP_379495985.1">
    <property type="nucleotide sequence ID" value="NZ_JBHSAO010000003.1"/>
</dbReference>
<evidence type="ECO:0000256" key="5">
    <source>
        <dbReference type="ARBA" id="ARBA00022692"/>
    </source>
</evidence>
<reference evidence="11" key="1">
    <citation type="journal article" date="2019" name="Int. J. Syst. Evol. Microbiol.">
        <title>The Global Catalogue of Microorganisms (GCM) 10K type strain sequencing project: providing services to taxonomists for standard genome sequencing and annotation.</title>
        <authorList>
            <consortium name="The Broad Institute Genomics Platform"/>
            <consortium name="The Broad Institute Genome Sequencing Center for Infectious Disease"/>
            <person name="Wu L."/>
            <person name="Ma J."/>
        </authorList>
    </citation>
    <scope>NUCLEOTIDE SEQUENCE [LARGE SCALE GENOMIC DNA]</scope>
    <source>
        <strain evidence="11">IBRC-M 10703</strain>
    </source>
</reference>
<evidence type="ECO:0000313" key="10">
    <source>
        <dbReference type="EMBL" id="MFC4023480.1"/>
    </source>
</evidence>
<feature type="transmembrane region" description="Helical" evidence="8">
    <location>
        <begin position="270"/>
        <end position="291"/>
    </location>
</feature>
<feature type="transmembrane region" description="Helical" evidence="8">
    <location>
        <begin position="77"/>
        <end position="96"/>
    </location>
</feature>
<dbReference type="SUPFAM" id="SSF103481">
    <property type="entry name" value="Multidrug resistance efflux transporter EmrE"/>
    <property type="match status" value="2"/>
</dbReference>
<dbReference type="Proteomes" id="UP001595772">
    <property type="component" value="Unassembled WGS sequence"/>
</dbReference>
<organism evidence="10 11">
    <name type="scientific">Oceanobacillus longus</name>
    <dbReference type="NCBI Taxonomy" id="930120"/>
    <lineage>
        <taxon>Bacteria</taxon>
        <taxon>Bacillati</taxon>
        <taxon>Bacillota</taxon>
        <taxon>Bacilli</taxon>
        <taxon>Bacillales</taxon>
        <taxon>Bacillaceae</taxon>
        <taxon>Oceanobacillus</taxon>
    </lineage>
</organism>
<comment type="similarity">
    <text evidence="2">Belongs to the EamA transporter family.</text>
</comment>
<evidence type="ECO:0000256" key="2">
    <source>
        <dbReference type="ARBA" id="ARBA00007362"/>
    </source>
</evidence>
<dbReference type="InterPro" id="IPR004626">
    <property type="entry name" value="RarD"/>
</dbReference>
<protein>
    <submittedName>
        <fullName evidence="10">EamA family transporter RarD</fullName>
    </submittedName>
</protein>
<accession>A0ABV8GUA5</accession>